<feature type="domain" description="Ku" evidence="1">
    <location>
        <begin position="288"/>
        <end position="433"/>
    </location>
</feature>
<dbReference type="AlphaFoldDB" id="A0A8J2LK75"/>
<feature type="non-terminal residue" evidence="2">
    <location>
        <position position="1"/>
    </location>
</feature>
<dbReference type="OrthoDB" id="3249161at2759"/>
<organism evidence="2 3">
    <name type="scientific">Allacma fusca</name>
    <dbReference type="NCBI Taxonomy" id="39272"/>
    <lineage>
        <taxon>Eukaryota</taxon>
        <taxon>Metazoa</taxon>
        <taxon>Ecdysozoa</taxon>
        <taxon>Arthropoda</taxon>
        <taxon>Hexapoda</taxon>
        <taxon>Collembola</taxon>
        <taxon>Symphypleona</taxon>
        <taxon>Sminthuridae</taxon>
        <taxon>Allacma</taxon>
    </lineage>
</organism>
<dbReference type="NCBIfam" id="TIGR00578">
    <property type="entry name" value="ku70"/>
    <property type="match status" value="1"/>
</dbReference>
<dbReference type="Pfam" id="PF02735">
    <property type="entry name" value="Ku"/>
    <property type="match status" value="1"/>
</dbReference>
<dbReference type="GO" id="GO:0006303">
    <property type="term" value="P:double-strand break repair via nonhomologous end joining"/>
    <property type="evidence" value="ECO:0007669"/>
    <property type="project" value="InterPro"/>
</dbReference>
<evidence type="ECO:0000259" key="1">
    <source>
        <dbReference type="SMART" id="SM00559"/>
    </source>
</evidence>
<dbReference type="PANTHER" id="PTHR12604">
    <property type="entry name" value="KU AUTOANTIGEN DNA HELICASE"/>
    <property type="match status" value="1"/>
</dbReference>
<dbReference type="InterPro" id="IPR047087">
    <property type="entry name" value="KU70_core_dom"/>
</dbReference>
<dbReference type="GO" id="GO:0042162">
    <property type="term" value="F:telomeric DNA binding"/>
    <property type="evidence" value="ECO:0007669"/>
    <property type="project" value="InterPro"/>
</dbReference>
<dbReference type="PIRSF" id="PIRSF003033">
    <property type="entry name" value="Ku70"/>
    <property type="match status" value="1"/>
</dbReference>
<dbReference type="GO" id="GO:0003690">
    <property type="term" value="F:double-stranded DNA binding"/>
    <property type="evidence" value="ECO:0007669"/>
    <property type="project" value="TreeGrafter"/>
</dbReference>
<proteinExistence type="predicted"/>
<dbReference type="InterPro" id="IPR005161">
    <property type="entry name" value="Ku_N"/>
</dbReference>
<gene>
    <name evidence="2" type="ORF">AFUS01_LOCUS44147</name>
</gene>
<dbReference type="PANTHER" id="PTHR12604:SF2">
    <property type="entry name" value="X-RAY REPAIR CROSS-COMPLEMENTING PROTEIN 6"/>
    <property type="match status" value="1"/>
</dbReference>
<evidence type="ECO:0000313" key="2">
    <source>
        <dbReference type="EMBL" id="CAG7834669.1"/>
    </source>
</evidence>
<reference evidence="2" key="1">
    <citation type="submission" date="2021-06" db="EMBL/GenBank/DDBJ databases">
        <authorList>
            <person name="Hodson N. C."/>
            <person name="Mongue J. A."/>
            <person name="Jaron S. K."/>
        </authorList>
    </citation>
    <scope>NUCLEOTIDE SEQUENCE</scope>
</reference>
<dbReference type="SMART" id="SM00559">
    <property type="entry name" value="Ku78"/>
    <property type="match status" value="1"/>
</dbReference>
<accession>A0A8J2LK75</accession>
<comment type="caution">
    <text evidence="2">The sequence shown here is derived from an EMBL/GenBank/DDBJ whole genome shotgun (WGS) entry which is preliminary data.</text>
</comment>
<sequence length="607" mass="68914">ADNSQRSKLTAIPVVEGNRSTVYRHDVPWDFNSDDEGDDAVDTWAHRTALIFIISASPEMFRPWGRNDDKPIVAALKVCEAICRSKIISSPKDKIGILFSHTEFSSNALNFDNLYVLQPLTEVTTDLVASLRKKFTEADLDGFEDKIEAKDMSKKIMFFTSDDDPHTGDPNLKQSAVKKFRDIGKVDFSIITFQDNFDPRKFYGEILDDDSAIVQANNSENLLKVVRMKQRVKRPTTRSTLELAPGIKLGVGMYTLVRKALKPKTVPVNIRTNEAVTVNRTTVNQSTGLPVLKAEVKKYIEVAGEEAEFTSLEVKDWKYNFESGIFLVGFLDEAQLDPFGWFRSGGYFLYPDEDRITGSTDLFTSLLRRCDELKKVVLVRFVKNRGQDPKLGCLIPSVQGNLKFGPTFPQGFHLIVLPFADEIRHHNVEERPEASPDMVELMEVVVKKLTQKNFNVMDVPNPELYYKWKDIESSALNLPSDNEEFVDFTKPNVLEMRKRAGDFSQSFNDEILKAAGGFRLAITNSKSKTSGRAAKLPKLDKRSALNFDMRIEWSSKRLEKLTVETLKAFTNERNIKVTSSYTNSRSTWFKKSDYIAAIDKYFGSMPK</sequence>
<dbReference type="InterPro" id="IPR006164">
    <property type="entry name" value="DNA_bd_Ku70/Ku80"/>
</dbReference>
<dbReference type="Proteomes" id="UP000708208">
    <property type="component" value="Unassembled WGS sequence"/>
</dbReference>
<dbReference type="Pfam" id="PF03731">
    <property type="entry name" value="Ku_N"/>
    <property type="match status" value="1"/>
</dbReference>
<dbReference type="GO" id="GO:0003684">
    <property type="term" value="F:damaged DNA binding"/>
    <property type="evidence" value="ECO:0007669"/>
    <property type="project" value="InterPro"/>
</dbReference>
<dbReference type="GO" id="GO:0043564">
    <property type="term" value="C:Ku70:Ku80 complex"/>
    <property type="evidence" value="ECO:0007669"/>
    <property type="project" value="InterPro"/>
</dbReference>
<dbReference type="GO" id="GO:0000723">
    <property type="term" value="P:telomere maintenance"/>
    <property type="evidence" value="ECO:0007669"/>
    <property type="project" value="InterPro"/>
</dbReference>
<protein>
    <recommendedName>
        <fullName evidence="1">Ku domain-containing protein</fullName>
    </recommendedName>
</protein>
<dbReference type="EMBL" id="CAJVCH010570323">
    <property type="protein sequence ID" value="CAG7834669.1"/>
    <property type="molecule type" value="Genomic_DNA"/>
</dbReference>
<name>A0A8J2LK75_9HEXA</name>
<dbReference type="InterPro" id="IPR006165">
    <property type="entry name" value="Ku70"/>
</dbReference>
<dbReference type="CDD" id="cd00788">
    <property type="entry name" value="KU70"/>
    <property type="match status" value="1"/>
</dbReference>
<keyword evidence="3" id="KW-1185">Reference proteome</keyword>
<evidence type="ECO:0000313" key="3">
    <source>
        <dbReference type="Proteomes" id="UP000708208"/>
    </source>
</evidence>